<feature type="signal peptide" evidence="1">
    <location>
        <begin position="1"/>
        <end position="24"/>
    </location>
</feature>
<dbReference type="STRING" id="280871.TL10_11190"/>
<dbReference type="OrthoDB" id="4748009at2"/>
<reference evidence="2 3" key="1">
    <citation type="submission" date="2015-01" db="EMBL/GenBank/DDBJ databases">
        <title>Genome sequence of Mycobacterium llatzerense and Mycobacterium immunogenum recovered from brain abscess.</title>
        <authorList>
            <person name="Greninger A.L."/>
            <person name="Langelier C."/>
            <person name="Cunningham G."/>
            <person name="Chiu C.Y."/>
            <person name="Miller S."/>
        </authorList>
    </citation>
    <scope>NUCLEOTIDE SEQUENCE [LARGE SCALE GENOMIC DNA]</scope>
    <source>
        <strain evidence="2 3">CLUC14</strain>
    </source>
</reference>
<gene>
    <name evidence="2" type="ORF">TL10_11190</name>
</gene>
<protein>
    <submittedName>
        <fullName evidence="2">Membrane protein</fullName>
    </submittedName>
</protein>
<organism evidence="2 3">
    <name type="scientific">Mycolicibacterium llatzerense</name>
    <dbReference type="NCBI Taxonomy" id="280871"/>
    <lineage>
        <taxon>Bacteria</taxon>
        <taxon>Bacillati</taxon>
        <taxon>Actinomycetota</taxon>
        <taxon>Actinomycetes</taxon>
        <taxon>Mycobacteriales</taxon>
        <taxon>Mycobacteriaceae</taxon>
        <taxon>Mycolicibacterium</taxon>
    </lineage>
</organism>
<dbReference type="PATRIC" id="fig|280871.6.peg.2319"/>
<proteinExistence type="predicted"/>
<dbReference type="Proteomes" id="UP000032221">
    <property type="component" value="Unassembled WGS sequence"/>
</dbReference>
<dbReference type="RefSeq" id="WP_043399808.1">
    <property type="nucleotide sequence ID" value="NZ_BAAARC010000015.1"/>
</dbReference>
<evidence type="ECO:0000256" key="1">
    <source>
        <dbReference type="SAM" id="SignalP"/>
    </source>
</evidence>
<dbReference type="EMBL" id="JXST01000013">
    <property type="protein sequence ID" value="KIU16922.1"/>
    <property type="molecule type" value="Genomic_DNA"/>
</dbReference>
<dbReference type="AlphaFoldDB" id="A0A0D1LEP4"/>
<evidence type="ECO:0000313" key="3">
    <source>
        <dbReference type="Proteomes" id="UP000032221"/>
    </source>
</evidence>
<feature type="chain" id="PRO_5002242987" evidence="1">
    <location>
        <begin position="25"/>
        <end position="140"/>
    </location>
</feature>
<sequence>MFRVLTVAAAIAGTAIGLAPFASADPALGGNDDPGRYPTDVPGMNYQAVNGAPCDSHDIFIFGRGPGGASMACHWIPNQWPPVDTGFWGYSYAIQGVKDIGSPCPGPQTAAQAPDGRPLLCLGAQGWQPGFKTGDGFFPS</sequence>
<evidence type="ECO:0000313" key="2">
    <source>
        <dbReference type="EMBL" id="KIU16922.1"/>
    </source>
</evidence>
<keyword evidence="1" id="KW-0732">Signal</keyword>
<keyword evidence="3" id="KW-1185">Reference proteome</keyword>
<accession>A0A0D1LEP4</accession>
<comment type="caution">
    <text evidence="2">The sequence shown here is derived from an EMBL/GenBank/DDBJ whole genome shotgun (WGS) entry which is preliminary data.</text>
</comment>
<name>A0A0D1LEP4_9MYCO</name>